<accession>A0A5R9PYQ0</accession>
<reference evidence="2 3" key="1">
    <citation type="submission" date="2018-01" db="EMBL/GenBank/DDBJ databases">
        <title>Co-occurrence of chitin degradation, pigmentation and bioactivity in marine Pseudoalteromonas.</title>
        <authorList>
            <person name="Paulsen S."/>
            <person name="Gram L."/>
            <person name="Machado H."/>
        </authorList>
    </citation>
    <scope>NUCLEOTIDE SEQUENCE [LARGE SCALE GENOMIC DNA]</scope>
    <source>
        <strain evidence="2 3">S3663</strain>
    </source>
</reference>
<dbReference type="EMBL" id="PPSW01000061">
    <property type="protein sequence ID" value="TLX45109.1"/>
    <property type="molecule type" value="Genomic_DNA"/>
</dbReference>
<evidence type="ECO:0000313" key="3">
    <source>
        <dbReference type="Proteomes" id="UP000309186"/>
    </source>
</evidence>
<feature type="transmembrane region" description="Helical" evidence="1">
    <location>
        <begin position="16"/>
        <end position="38"/>
    </location>
</feature>
<sequence length="98" mass="10856">MRLVFDSHKVEVMNRTLLAVIGGSAFSILLCLCVSFLLPIEKMHAVAWSTILVFIVFPAVVMWSFGVNNLKKAASFLSFLIVFLGAICWLLLDLGKPL</sequence>
<feature type="transmembrane region" description="Helical" evidence="1">
    <location>
        <begin position="45"/>
        <end position="67"/>
    </location>
</feature>
<evidence type="ECO:0000256" key="1">
    <source>
        <dbReference type="SAM" id="Phobius"/>
    </source>
</evidence>
<protein>
    <submittedName>
        <fullName evidence="2">Uncharacterized protein</fullName>
    </submittedName>
</protein>
<comment type="caution">
    <text evidence="2">The sequence shown here is derived from an EMBL/GenBank/DDBJ whole genome shotgun (WGS) entry which is preliminary data.</text>
</comment>
<keyword evidence="1" id="KW-0812">Transmembrane</keyword>
<dbReference type="AlphaFoldDB" id="A0A5R9PYQ0"/>
<keyword evidence="1" id="KW-1133">Transmembrane helix</keyword>
<proteinExistence type="predicted"/>
<evidence type="ECO:0000313" key="2">
    <source>
        <dbReference type="EMBL" id="TLX45109.1"/>
    </source>
</evidence>
<gene>
    <name evidence="2" type="ORF">C1E24_20675</name>
</gene>
<keyword evidence="1" id="KW-0472">Membrane</keyword>
<feature type="transmembrane region" description="Helical" evidence="1">
    <location>
        <begin position="73"/>
        <end position="92"/>
    </location>
</feature>
<dbReference type="Proteomes" id="UP000309186">
    <property type="component" value="Unassembled WGS sequence"/>
</dbReference>
<organism evidence="2 3">
    <name type="scientific">Pseudoalteromonas phenolica</name>
    <dbReference type="NCBI Taxonomy" id="161398"/>
    <lineage>
        <taxon>Bacteria</taxon>
        <taxon>Pseudomonadati</taxon>
        <taxon>Pseudomonadota</taxon>
        <taxon>Gammaproteobacteria</taxon>
        <taxon>Alteromonadales</taxon>
        <taxon>Pseudoalteromonadaceae</taxon>
        <taxon>Pseudoalteromonas</taxon>
    </lineage>
</organism>
<name>A0A5R9PYQ0_9GAMM</name>